<feature type="region of interest" description="Disordered" evidence="1">
    <location>
        <begin position="1"/>
        <end position="55"/>
    </location>
</feature>
<reference evidence="2 3" key="1">
    <citation type="submission" date="2008-07" db="EMBL/GenBank/DDBJ databases">
        <authorList>
            <person name="El-Sayed N."/>
            <person name="Caler E."/>
            <person name="Inman J."/>
            <person name="Amedeo P."/>
            <person name="Hass B."/>
            <person name="Wortman J."/>
        </authorList>
    </citation>
    <scope>NUCLEOTIDE SEQUENCE [LARGE SCALE GENOMIC DNA]</scope>
    <source>
        <strain evidence="3">ATCC 50983 / TXsc</strain>
    </source>
</reference>
<feature type="region of interest" description="Disordered" evidence="1">
    <location>
        <begin position="184"/>
        <end position="220"/>
    </location>
</feature>
<keyword evidence="3" id="KW-1185">Reference proteome</keyword>
<evidence type="ECO:0000256" key="1">
    <source>
        <dbReference type="SAM" id="MobiDB-lite"/>
    </source>
</evidence>
<dbReference type="GeneID" id="9065291"/>
<dbReference type="InParanoid" id="C5L2A8"/>
<feature type="compositionally biased region" description="Acidic residues" evidence="1">
    <location>
        <begin position="14"/>
        <end position="25"/>
    </location>
</feature>
<feature type="region of interest" description="Disordered" evidence="1">
    <location>
        <begin position="368"/>
        <end position="411"/>
    </location>
</feature>
<sequence>MLMQSDSDSRKEDEDSSGPDDESEAWIDGRVEEQAPTVTDDILIDPDPSRESEVRSFEKELALEEAILQELTPLKREGPDEPLTRAAPKTSVRQLMQDIENARELTRRVEVARRWSAMNERTTPVKVRSPLRPTVHVASVGADWSALMETTNASQSEICRTCGSPVASAVNIPVVEKSSHRGLLYSRSDTSPGANGIDKKPYTPPLPSPSTGAGRDAPYVWPVSRKTPMLSREDPIEEPSSPKLYLPVPTIPLPTGSTLPQSGFYTGSYGRVVSSSVASPPPRRTEDRSTGDCPVTVSTAETQTNPMELTTTREFAEPRLEAAASRTTDYDTPYHEVLRDRLWRSAAHVTGGHDREELVLVDGKIVSYNRESDPPVGHGGRTRQSTTGESRHTALSSTNESVVSGPSVQPKVTTVRGNDHLVYAYRARVTACDWRAAGSFLRAGIGNSEDVLWGEPITTRIKWEVDDVITVVGVARPAPREM</sequence>
<dbReference type="Proteomes" id="UP000007800">
    <property type="component" value="Unassembled WGS sequence"/>
</dbReference>
<proteinExistence type="predicted"/>
<dbReference type="AlphaFoldDB" id="C5L2A8"/>
<organism evidence="3">
    <name type="scientific">Perkinsus marinus (strain ATCC 50983 / TXsc)</name>
    <dbReference type="NCBI Taxonomy" id="423536"/>
    <lineage>
        <taxon>Eukaryota</taxon>
        <taxon>Sar</taxon>
        <taxon>Alveolata</taxon>
        <taxon>Perkinsozoa</taxon>
        <taxon>Perkinsea</taxon>
        <taxon>Perkinsida</taxon>
        <taxon>Perkinsidae</taxon>
        <taxon>Perkinsus</taxon>
    </lineage>
</organism>
<feature type="region of interest" description="Disordered" evidence="1">
    <location>
        <begin position="275"/>
        <end position="297"/>
    </location>
</feature>
<protein>
    <submittedName>
        <fullName evidence="2">Uncharacterized protein</fullName>
    </submittedName>
</protein>
<dbReference type="OrthoDB" id="10559009at2759"/>
<gene>
    <name evidence="2" type="ORF">Pmar_PMAR024144</name>
</gene>
<accession>C5L2A8</accession>
<evidence type="ECO:0000313" key="3">
    <source>
        <dbReference type="Proteomes" id="UP000007800"/>
    </source>
</evidence>
<evidence type="ECO:0000313" key="2">
    <source>
        <dbReference type="EMBL" id="EER09120.1"/>
    </source>
</evidence>
<name>C5L2A8_PERM5</name>
<dbReference type="RefSeq" id="XP_002777304.1">
    <property type="nucleotide sequence ID" value="XM_002777258.1"/>
</dbReference>
<feature type="compositionally biased region" description="Polar residues" evidence="1">
    <location>
        <begin position="382"/>
        <end position="411"/>
    </location>
</feature>
<dbReference type="EMBL" id="GG678581">
    <property type="protein sequence ID" value="EER09120.1"/>
    <property type="molecule type" value="Genomic_DNA"/>
</dbReference>